<dbReference type="PANTHER" id="PTHR30273">
    <property type="entry name" value="PERIPLASMIC SIGNAL SENSOR AND SIGMA FACTOR ACTIVATOR FECR-RELATED"/>
    <property type="match status" value="1"/>
</dbReference>
<dbReference type="InterPro" id="IPR032508">
    <property type="entry name" value="FecR_C"/>
</dbReference>
<accession>A0A363NVV0</accession>
<feature type="domain" description="FecR protein" evidence="2">
    <location>
        <begin position="183"/>
        <end position="276"/>
    </location>
</feature>
<evidence type="ECO:0000313" key="5">
    <source>
        <dbReference type="Proteomes" id="UP000250831"/>
    </source>
</evidence>
<gene>
    <name evidence="4" type="ORF">DCO56_08245</name>
</gene>
<dbReference type="Gene3D" id="2.60.120.1440">
    <property type="match status" value="1"/>
</dbReference>
<evidence type="ECO:0008006" key="6">
    <source>
        <dbReference type="Google" id="ProtNLM"/>
    </source>
</evidence>
<dbReference type="InterPro" id="IPR012373">
    <property type="entry name" value="Ferrdict_sens_TM"/>
</dbReference>
<organism evidence="4 5">
    <name type="scientific">Sphingobacterium athyrii</name>
    <dbReference type="NCBI Taxonomy" id="2152717"/>
    <lineage>
        <taxon>Bacteria</taxon>
        <taxon>Pseudomonadati</taxon>
        <taxon>Bacteroidota</taxon>
        <taxon>Sphingobacteriia</taxon>
        <taxon>Sphingobacteriales</taxon>
        <taxon>Sphingobacteriaceae</taxon>
        <taxon>Sphingobacterium</taxon>
    </lineage>
</organism>
<reference evidence="4 5" key="1">
    <citation type="submission" date="2018-04" db="EMBL/GenBank/DDBJ databases">
        <title>Sphingobacterium sp. M46 Genome.</title>
        <authorList>
            <person name="Cheng J."/>
            <person name="Li Y."/>
        </authorList>
    </citation>
    <scope>NUCLEOTIDE SEQUENCE [LARGE SCALE GENOMIC DNA]</scope>
    <source>
        <strain evidence="4 5">M46</strain>
    </source>
</reference>
<evidence type="ECO:0000256" key="1">
    <source>
        <dbReference type="SAM" id="Phobius"/>
    </source>
</evidence>
<dbReference type="Gene3D" id="3.55.50.30">
    <property type="match status" value="1"/>
</dbReference>
<keyword evidence="1" id="KW-0472">Membrane</keyword>
<sequence>MRLTEDIKQLIVKCMHDDLSPVEKDALTSWLAESPAHRNYLDDLLQKEELMVDLKQWILVQESDTTDWTERLKTKTLASIHAQESPNRVRRIRRIIPFAAVLCSFVLAGLIYQFVWKPSAPNTNRIVLHDVELPNNHAEIRLSNGKVIQLDNGKGALVTSGELKYADGTLIQSTDPNTDLVATVNTPAGNMLQITLADGSQVTLNAKTSFRYPLQFPKDQRLVEVNGEAYFKVAKNKKVPFRVKSNGQLIEVTGTEFNVNTYSKQKSSTTLVEGSINLSANGQQIQLKPNQQAILSEGRLSQKSVDPHNYTAWIDNKFYFNETDLHTALQTIGQWYDLQIIYKNTIKETYLYGEIQRTKSLSAVLEILKRSNIQFELIQENGIRKLLISN</sequence>
<evidence type="ECO:0000259" key="3">
    <source>
        <dbReference type="Pfam" id="PF16344"/>
    </source>
</evidence>
<comment type="caution">
    <text evidence="4">The sequence shown here is derived from an EMBL/GenBank/DDBJ whole genome shotgun (WGS) entry which is preliminary data.</text>
</comment>
<evidence type="ECO:0000259" key="2">
    <source>
        <dbReference type="Pfam" id="PF04773"/>
    </source>
</evidence>
<dbReference type="OrthoDB" id="1099963at2"/>
<dbReference type="Pfam" id="PF04773">
    <property type="entry name" value="FecR"/>
    <property type="match status" value="1"/>
</dbReference>
<dbReference type="EMBL" id="QCXX01000002">
    <property type="protein sequence ID" value="PUV24935.1"/>
    <property type="molecule type" value="Genomic_DNA"/>
</dbReference>
<dbReference type="AlphaFoldDB" id="A0A363NVV0"/>
<dbReference type="Proteomes" id="UP000250831">
    <property type="component" value="Unassembled WGS sequence"/>
</dbReference>
<keyword evidence="1" id="KW-0812">Transmembrane</keyword>
<feature type="transmembrane region" description="Helical" evidence="1">
    <location>
        <begin position="95"/>
        <end position="116"/>
    </location>
</feature>
<evidence type="ECO:0000313" key="4">
    <source>
        <dbReference type="EMBL" id="PUV24935.1"/>
    </source>
</evidence>
<dbReference type="Pfam" id="PF16344">
    <property type="entry name" value="FecR_C"/>
    <property type="match status" value="1"/>
</dbReference>
<proteinExistence type="predicted"/>
<dbReference type="PANTHER" id="PTHR30273:SF2">
    <property type="entry name" value="PROTEIN FECR"/>
    <property type="match status" value="1"/>
</dbReference>
<dbReference type="RefSeq" id="WP_108633267.1">
    <property type="nucleotide sequence ID" value="NZ_QCXX01000002.1"/>
</dbReference>
<name>A0A363NVV0_9SPHI</name>
<keyword evidence="1" id="KW-1133">Transmembrane helix</keyword>
<feature type="domain" description="Protein FecR C-terminal" evidence="3">
    <location>
        <begin position="317"/>
        <end position="383"/>
    </location>
</feature>
<dbReference type="GO" id="GO:0016989">
    <property type="term" value="F:sigma factor antagonist activity"/>
    <property type="evidence" value="ECO:0007669"/>
    <property type="project" value="TreeGrafter"/>
</dbReference>
<keyword evidence="5" id="KW-1185">Reference proteome</keyword>
<protein>
    <recommendedName>
        <fullName evidence="6">Anti-sigma factor</fullName>
    </recommendedName>
</protein>
<dbReference type="InterPro" id="IPR006860">
    <property type="entry name" value="FecR"/>
</dbReference>